<evidence type="ECO:0000256" key="3">
    <source>
        <dbReference type="SAM" id="MobiDB-lite"/>
    </source>
</evidence>
<reference evidence="4" key="1">
    <citation type="submission" date="2017-02" db="UniProtKB">
        <authorList>
            <consortium name="WormBaseParasite"/>
        </authorList>
    </citation>
    <scope>IDENTIFICATION</scope>
</reference>
<dbReference type="GO" id="GO:0006325">
    <property type="term" value="P:chromatin organization"/>
    <property type="evidence" value="ECO:0007669"/>
    <property type="project" value="InterPro"/>
</dbReference>
<dbReference type="GO" id="GO:0031491">
    <property type="term" value="F:nucleosome binding"/>
    <property type="evidence" value="ECO:0007669"/>
    <property type="project" value="TreeGrafter"/>
</dbReference>
<organism evidence="4">
    <name type="scientific">Mesocestoides corti</name>
    <name type="common">Flatworm</name>
    <dbReference type="NCBI Taxonomy" id="53468"/>
    <lineage>
        <taxon>Eukaryota</taxon>
        <taxon>Metazoa</taxon>
        <taxon>Spiralia</taxon>
        <taxon>Lophotrochozoa</taxon>
        <taxon>Platyhelminthes</taxon>
        <taxon>Cestoda</taxon>
        <taxon>Eucestoda</taxon>
        <taxon>Cyclophyllidea</taxon>
        <taxon>Mesocestoididae</taxon>
        <taxon>Mesocestoides</taxon>
    </lineage>
</organism>
<feature type="region of interest" description="Disordered" evidence="3">
    <location>
        <begin position="491"/>
        <end position="522"/>
    </location>
</feature>
<keyword evidence="2" id="KW-0539">Nucleus</keyword>
<dbReference type="PANTHER" id="PTHR15502:SF7">
    <property type="entry name" value="CALCINEURIN-BINDING PROTEIN CABIN-1"/>
    <property type="match status" value="1"/>
</dbReference>
<proteinExistence type="predicted"/>
<accession>A0A0R3UIC0</accession>
<dbReference type="WBParaSite" id="MCOS_0000716101-mRNA-1">
    <property type="protein sequence ID" value="MCOS_0000716101-mRNA-1"/>
    <property type="gene ID" value="MCOS_0000716101"/>
</dbReference>
<dbReference type="InterPro" id="IPR011990">
    <property type="entry name" value="TPR-like_helical_dom_sf"/>
</dbReference>
<name>A0A0R3UIC0_MESCO</name>
<dbReference type="PANTHER" id="PTHR15502">
    <property type="entry name" value="CALCINEURIN-BINDING PROTEIN CABIN 1-RELATED"/>
    <property type="match status" value="1"/>
</dbReference>
<dbReference type="InterPro" id="IPR033053">
    <property type="entry name" value="Hir3/CABIN1"/>
</dbReference>
<feature type="region of interest" description="Disordered" evidence="3">
    <location>
        <begin position="330"/>
        <end position="447"/>
    </location>
</feature>
<dbReference type="AlphaFoldDB" id="A0A0R3UIC0"/>
<evidence type="ECO:0000313" key="4">
    <source>
        <dbReference type="WBParaSite" id="MCOS_0000716101-mRNA-1"/>
    </source>
</evidence>
<dbReference type="GO" id="GO:0005634">
    <property type="term" value="C:nucleus"/>
    <property type="evidence" value="ECO:0007669"/>
    <property type="project" value="UniProtKB-SubCell"/>
</dbReference>
<feature type="compositionally biased region" description="Basic and acidic residues" evidence="3">
    <location>
        <begin position="390"/>
        <end position="401"/>
    </location>
</feature>
<protein>
    <submittedName>
        <fullName evidence="4">TPR_REGION domain-containing protein</fullName>
    </submittedName>
</protein>
<dbReference type="SUPFAM" id="SSF48452">
    <property type="entry name" value="TPR-like"/>
    <property type="match status" value="1"/>
</dbReference>
<sequence>LDREDSCVGVATVDSVSSLHASRAASVDTDAIRRLLRPVREKHSSKEAEEVRITRLHRHALQISSDVESSLDAIPLLESIVHSFVLKSVPIPSHLLAIKFASCKLLANLYLKSENFEASLKLLKLAVELDSTDLSIWLKLASTAIRLCRICLATTALLHILDVQPCHPLALHLGLPYFLAISEFESTSMCSTFFLLHLVCLDLSVKTLLLDPYNEPAIYCIQRILVLQPNLDPLIEKVRGRRPDILSIELPEASRKQIEERVETIREGYLSHLRKMGEREVIKTVKFPDPLSKLSWEHLSRAVVSMFDKLSSENATNSMLDLGSLFDGGQIPAKQLPGEPKSPNRVPANDAPGACPPPLPSDANAKTPEPLAQQPDRVRSETAELPQRCVGDKGEDDDRPRSSKRTRRSALMVDDSPQGTQTGSTGNIGLATANASLPSSTPATGLQANPALQQHTRQQWISKANLFRGLLPACFRDLALLEEKARIHASAEKSAKKPARVSRLPVVTESNSDESPVPPSPVSECDMVTEFLRVLAEDKPNIVFLGIALLLQMSSLTKPWYIPCCLLIIEEPYLETQLLNGVLVTCGCMPFIPRTQSFSTAYLAVAARVRPCLPTWDPDTLPKGKVPRQPVGDTLLPAELLRLSALPNFELLVNLHTAYAEVRLDALATCQRASSQSLTPPRDVELEALRNALKSDTARFVA</sequence>
<feature type="compositionally biased region" description="Polar residues" evidence="3">
    <location>
        <begin position="417"/>
        <end position="447"/>
    </location>
</feature>
<evidence type="ECO:0000256" key="1">
    <source>
        <dbReference type="ARBA" id="ARBA00004123"/>
    </source>
</evidence>
<comment type="subcellular location">
    <subcellularLocation>
        <location evidence="1">Nucleus</location>
    </subcellularLocation>
</comment>
<evidence type="ECO:0000256" key="2">
    <source>
        <dbReference type="ARBA" id="ARBA00023242"/>
    </source>
</evidence>